<dbReference type="SUPFAM" id="SSF52317">
    <property type="entry name" value="Class I glutamine amidotransferase-like"/>
    <property type="match status" value="1"/>
</dbReference>
<evidence type="ECO:0000313" key="2">
    <source>
        <dbReference type="Proteomes" id="UP000066042"/>
    </source>
</evidence>
<dbReference type="AlphaFoldDB" id="A0A0S1XDU8"/>
<dbReference type="InterPro" id="IPR029062">
    <property type="entry name" value="Class_I_gatase-like"/>
</dbReference>
<reference evidence="1 2" key="1">
    <citation type="journal article" date="2016" name="Genome Announc.">
        <title>Complete genome sequence of the hyperthermophilic and piezophilic archaeon Thermococcus barophilus Ch5, capable of growth at the expense of hydrogenogenesis from carbon monoxide and formate.</title>
        <authorList>
            <person name="Oger P."/>
            <person name="Sokolova T.G."/>
            <person name="Kozhevnikova D.A."/>
            <person name="Taranov E.A."/>
            <person name="Vannier P."/>
            <person name="Lee H.S."/>
            <person name="Kwon K.K."/>
            <person name="Kang S.G."/>
            <person name="Lee J.H."/>
            <person name="Bonch-Osmolovskaya E.A."/>
            <person name="Lebedinsky A.V."/>
        </authorList>
    </citation>
    <scope>NUCLEOTIDE SEQUENCE [LARGE SCALE GENOMIC DNA]</scope>
    <source>
        <strain evidence="2">Ch5</strain>
    </source>
</reference>
<dbReference type="EMBL" id="CP013050">
    <property type="protein sequence ID" value="ALM75943.1"/>
    <property type="molecule type" value="Genomic_DNA"/>
</dbReference>
<protein>
    <submittedName>
        <fullName evidence="1">Uncharacterized protein</fullName>
    </submittedName>
</protein>
<dbReference type="RefSeq" id="WP_056934427.1">
    <property type="nucleotide sequence ID" value="NZ_CP013050.1"/>
</dbReference>
<dbReference type="PATRIC" id="fig|55802.8.peg.2022"/>
<name>A0A0S1XDU8_THEBA</name>
<dbReference type="STRING" id="55802.TBCH5v1_2040"/>
<organism evidence="1 2">
    <name type="scientific">Thermococcus barophilus</name>
    <dbReference type="NCBI Taxonomy" id="55802"/>
    <lineage>
        <taxon>Archaea</taxon>
        <taxon>Methanobacteriati</taxon>
        <taxon>Methanobacteriota</taxon>
        <taxon>Thermococci</taxon>
        <taxon>Thermococcales</taxon>
        <taxon>Thermococcaceae</taxon>
        <taxon>Thermococcus</taxon>
    </lineage>
</organism>
<evidence type="ECO:0000313" key="1">
    <source>
        <dbReference type="EMBL" id="ALM75943.1"/>
    </source>
</evidence>
<dbReference type="GeneID" id="26137269"/>
<accession>A0A0S1XDU8</accession>
<dbReference type="SUPFAM" id="SSF54427">
    <property type="entry name" value="NTF2-like"/>
    <property type="match status" value="1"/>
</dbReference>
<dbReference type="Proteomes" id="UP000066042">
    <property type="component" value="Chromosome"/>
</dbReference>
<gene>
    <name evidence="1" type="ORF">TBCH5v1_2040</name>
</gene>
<dbReference type="InterPro" id="IPR032710">
    <property type="entry name" value="NTF2-like_dom_sf"/>
</dbReference>
<sequence>MKKIASLVIVFLFLASSIGFGSFPEVSAQSNYSNQRVLVLKNVDAWGSNAVEEMLDEIGVPYDVLSSSEFAPLTASYLINKYDVIIIESDQPQNFYDELAPEMGDIEEFVKAGKVLQVHAANWGWHGGVWKTPLPGGVEIVKSYSNYDYNVEKDLWYYSTFASHGYLINLPQDAKIITVQSDVSYSQGAPDYNKPSAVTYQYGKGLVFATGLTLEYSAKYGGAMWKEFLKEIIIGSLEFKPAKKVEYFDYAMMNYIWYMLYNRYTEKFDEMYKETEQYNITNSTIPQVAEYKSLAEKHYELGWQYGHPIKGHIQALPHMRRAYMNIKKAYVLLDYSLKGLKHWQALENNNLTALIQQNNDASTLYWVGGPLNGTYKGIENAKATWSRFLGGNNVTKVDVYNITLAKSEDGMTGIRAVVIVSTKEGKRIPLRYEIYFKDDSIIEEWWIIDPSVLEMAKD</sequence>
<proteinExistence type="predicted"/>